<proteinExistence type="predicted"/>
<feature type="signal peptide" evidence="2">
    <location>
        <begin position="1"/>
        <end position="17"/>
    </location>
</feature>
<accession>A0A2M4DJ44</accession>
<protein>
    <submittedName>
        <fullName evidence="3">Putative secreted protein</fullName>
    </submittedName>
</protein>
<name>A0A2M4DJ44_ANODA</name>
<organism evidence="3">
    <name type="scientific">Anopheles darlingi</name>
    <name type="common">Mosquito</name>
    <dbReference type="NCBI Taxonomy" id="43151"/>
    <lineage>
        <taxon>Eukaryota</taxon>
        <taxon>Metazoa</taxon>
        <taxon>Ecdysozoa</taxon>
        <taxon>Arthropoda</taxon>
        <taxon>Hexapoda</taxon>
        <taxon>Insecta</taxon>
        <taxon>Pterygota</taxon>
        <taxon>Neoptera</taxon>
        <taxon>Endopterygota</taxon>
        <taxon>Diptera</taxon>
        <taxon>Nematocera</taxon>
        <taxon>Culicoidea</taxon>
        <taxon>Culicidae</taxon>
        <taxon>Anophelinae</taxon>
        <taxon>Anopheles</taxon>
    </lineage>
</organism>
<dbReference type="EMBL" id="GGFL01013376">
    <property type="protein sequence ID" value="MBW77554.1"/>
    <property type="molecule type" value="Transcribed_RNA"/>
</dbReference>
<keyword evidence="2" id="KW-0732">Signal</keyword>
<evidence type="ECO:0000256" key="1">
    <source>
        <dbReference type="SAM" id="MobiDB-lite"/>
    </source>
</evidence>
<evidence type="ECO:0000313" key="3">
    <source>
        <dbReference type="EMBL" id="MBW77554.1"/>
    </source>
</evidence>
<feature type="chain" id="PRO_5014941308" evidence="2">
    <location>
        <begin position="18"/>
        <end position="75"/>
    </location>
</feature>
<feature type="compositionally biased region" description="Polar residues" evidence="1">
    <location>
        <begin position="45"/>
        <end position="54"/>
    </location>
</feature>
<sequence>MVPWCWVCAMCVSGLRGVPEGGYARRFHTWEINFHVVRRYDNKSTEGTNATSRNARSRKRGEDAKVTSNSIHTYR</sequence>
<dbReference type="AlphaFoldDB" id="A0A2M4DJ44"/>
<reference evidence="3" key="1">
    <citation type="submission" date="2018-01" db="EMBL/GenBank/DDBJ databases">
        <title>An insight into the sialome of Amazonian anophelines.</title>
        <authorList>
            <person name="Ribeiro J.M."/>
            <person name="Scarpassa V."/>
            <person name="Calvo E."/>
        </authorList>
    </citation>
    <scope>NUCLEOTIDE SEQUENCE</scope>
</reference>
<evidence type="ECO:0000256" key="2">
    <source>
        <dbReference type="SAM" id="SignalP"/>
    </source>
</evidence>
<feature type="compositionally biased region" description="Polar residues" evidence="1">
    <location>
        <begin position="66"/>
        <end position="75"/>
    </location>
</feature>
<feature type="region of interest" description="Disordered" evidence="1">
    <location>
        <begin position="43"/>
        <end position="75"/>
    </location>
</feature>